<evidence type="ECO:0000313" key="6">
    <source>
        <dbReference type="Proteomes" id="UP000515312"/>
    </source>
</evidence>
<dbReference type="GO" id="GO:0005975">
    <property type="term" value="P:carbohydrate metabolic process"/>
    <property type="evidence" value="ECO:0007669"/>
    <property type="project" value="InterPro"/>
</dbReference>
<proteinExistence type="predicted"/>
<dbReference type="AlphaFoldDB" id="A0A7G8BDP7"/>
<dbReference type="KEGG" id="adin:H7849_16185"/>
<dbReference type="EMBL" id="CP060394">
    <property type="protein sequence ID" value="QNI30667.1"/>
    <property type="molecule type" value="Genomic_DNA"/>
</dbReference>
<dbReference type="Pfam" id="PF00128">
    <property type="entry name" value="Alpha-amylase"/>
    <property type="match status" value="1"/>
</dbReference>
<evidence type="ECO:0000256" key="3">
    <source>
        <dbReference type="SAM" id="SignalP"/>
    </source>
</evidence>
<reference evidence="5 6" key="1">
    <citation type="submission" date="2020-08" db="EMBL/GenBank/DDBJ databases">
        <title>Edaphobacter telluris sp. nov. and Acidobacterium dinghuensis sp. nov., two acidobacteria isolated from forest soil.</title>
        <authorList>
            <person name="Fu J."/>
            <person name="Qiu L."/>
        </authorList>
    </citation>
    <scope>NUCLEOTIDE SEQUENCE [LARGE SCALE GENOMIC DNA]</scope>
    <source>
        <strain evidence="5">4Y35</strain>
    </source>
</reference>
<dbReference type="InterPro" id="IPR013783">
    <property type="entry name" value="Ig-like_fold"/>
</dbReference>
<dbReference type="SUPFAM" id="SSF51445">
    <property type="entry name" value="(Trans)glycosidases"/>
    <property type="match status" value="1"/>
</dbReference>
<feature type="chain" id="PRO_5028812509" evidence="3">
    <location>
        <begin position="25"/>
        <end position="618"/>
    </location>
</feature>
<dbReference type="InterPro" id="IPR006047">
    <property type="entry name" value="GH13_cat_dom"/>
</dbReference>
<evidence type="ECO:0000256" key="2">
    <source>
        <dbReference type="ARBA" id="ARBA00023295"/>
    </source>
</evidence>
<feature type="signal peptide" evidence="3">
    <location>
        <begin position="1"/>
        <end position="24"/>
    </location>
</feature>
<dbReference type="Pfam" id="PF09087">
    <property type="entry name" value="Cyc-maltodext_N"/>
    <property type="match status" value="1"/>
</dbReference>
<protein>
    <submittedName>
        <fullName evidence="5">Cyclomaltodextrinase N-terminal domain-containing protein</fullName>
    </submittedName>
</protein>
<dbReference type="InterPro" id="IPR017853">
    <property type="entry name" value="GH"/>
</dbReference>
<keyword evidence="2" id="KW-0326">Glycosidase</keyword>
<dbReference type="SUPFAM" id="SSF81296">
    <property type="entry name" value="E set domains"/>
    <property type="match status" value="1"/>
</dbReference>
<dbReference type="Proteomes" id="UP000515312">
    <property type="component" value="Chromosome"/>
</dbReference>
<organism evidence="5 6">
    <name type="scientific">Alloacidobacterium dinghuense</name>
    <dbReference type="NCBI Taxonomy" id="2763107"/>
    <lineage>
        <taxon>Bacteria</taxon>
        <taxon>Pseudomonadati</taxon>
        <taxon>Acidobacteriota</taxon>
        <taxon>Terriglobia</taxon>
        <taxon>Terriglobales</taxon>
        <taxon>Acidobacteriaceae</taxon>
        <taxon>Alloacidobacterium</taxon>
    </lineage>
</organism>
<dbReference type="SMART" id="SM00642">
    <property type="entry name" value="Aamy"/>
    <property type="match status" value="1"/>
</dbReference>
<name>A0A7G8BDP7_9BACT</name>
<dbReference type="InterPro" id="IPR015171">
    <property type="entry name" value="Cyc-maltodext_N"/>
</dbReference>
<gene>
    <name evidence="5" type="ORF">H7849_16185</name>
</gene>
<keyword evidence="1" id="KW-0378">Hydrolase</keyword>
<dbReference type="Gene3D" id="2.60.40.10">
    <property type="entry name" value="Immunoglobulins"/>
    <property type="match status" value="1"/>
</dbReference>
<sequence>MKLKVSFLAVAVAFLLSASLPLCAQSARPAIDKIDPPDWWADMPSPMLLIHGEYLSGARISVAGHQVSIQKTQVSDNGHWAFLWLSTANASPQTIHITAANSAGKAEADFQLHSRRPKSDGFQGFSSADVMYLIMTDRFADGDSSNDESSEERAKVRGWHGGDFKGIEQHIDYLQSLGVTTVWTTPVYKNIPSPQSYHGYSATDMYAVDPHFGTLADYQHLASSLHQHRMKIVLDTVPNHIGPAHPWVKDPPLPDWFHGTLEHHTVAKGDFKSIPDPHASWRERRDITEGWFANVLPDLNQENPIVAKYLIQNAVWWIETAGLDGLRIDTFPYVNRAFWQQFHAQLRELYPKLTTVGEVFNGDPTITSYFAGGVEHNGIDTGLYTPFDFPLYFTLRSVLVHGEPITKLEDILRQDRLYPHPERLVTFLGNHDTARFLSEPGATPAELKMAFGLLATLRGMPQIYAGDEIAMRGGNDPDNRHDFPGGFHDGQPNAFEAASRSTEQQEMYSLVSTLLHLRTQHSILQSGEQQDVLDEDPTAFAFVRAEDISHGCDGKDRVLVIANNADQLRNITLNTENTALAGCSNLRPLAGVANVVSANHDTFELHLGAKEVAFYSAD</sequence>
<evidence type="ECO:0000259" key="4">
    <source>
        <dbReference type="SMART" id="SM00642"/>
    </source>
</evidence>
<keyword evidence="3" id="KW-0732">Signal</keyword>
<dbReference type="InterPro" id="IPR014756">
    <property type="entry name" value="Ig_E-set"/>
</dbReference>
<dbReference type="RefSeq" id="WP_186740700.1">
    <property type="nucleotide sequence ID" value="NZ_CP060394.1"/>
</dbReference>
<dbReference type="PANTHER" id="PTHR10357:SF210">
    <property type="entry name" value="MALTODEXTRIN GLUCOSIDASE"/>
    <property type="match status" value="1"/>
</dbReference>
<dbReference type="Gene3D" id="2.60.40.1180">
    <property type="entry name" value="Golgi alpha-mannosidase II"/>
    <property type="match status" value="1"/>
</dbReference>
<dbReference type="PANTHER" id="PTHR10357">
    <property type="entry name" value="ALPHA-AMYLASE FAMILY MEMBER"/>
    <property type="match status" value="1"/>
</dbReference>
<dbReference type="GO" id="GO:0016798">
    <property type="term" value="F:hydrolase activity, acting on glycosyl bonds"/>
    <property type="evidence" value="ECO:0007669"/>
    <property type="project" value="UniProtKB-KW"/>
</dbReference>
<accession>A0A7G8BDP7</accession>
<evidence type="ECO:0000313" key="5">
    <source>
        <dbReference type="EMBL" id="QNI30667.1"/>
    </source>
</evidence>
<dbReference type="InterPro" id="IPR013780">
    <property type="entry name" value="Glyco_hydro_b"/>
</dbReference>
<evidence type="ECO:0000256" key="1">
    <source>
        <dbReference type="ARBA" id="ARBA00022801"/>
    </source>
</evidence>
<dbReference type="Gene3D" id="3.20.20.80">
    <property type="entry name" value="Glycosidases"/>
    <property type="match status" value="1"/>
</dbReference>
<feature type="domain" description="Glycosyl hydrolase family 13 catalytic" evidence="4">
    <location>
        <begin position="133"/>
        <end position="518"/>
    </location>
</feature>
<keyword evidence="6" id="KW-1185">Reference proteome</keyword>